<reference evidence="4" key="1">
    <citation type="submission" date="2023-06" db="EMBL/GenBank/DDBJ databases">
        <authorList>
            <consortium name="Lawrence Berkeley National Laboratory"/>
            <person name="Ahrendt S."/>
            <person name="Sahu N."/>
            <person name="Indic B."/>
            <person name="Wong-Bajracharya J."/>
            <person name="Merenyi Z."/>
            <person name="Ke H.-M."/>
            <person name="Monk M."/>
            <person name="Kocsube S."/>
            <person name="Drula E."/>
            <person name="Lipzen A."/>
            <person name="Balint B."/>
            <person name="Henrissat B."/>
            <person name="Andreopoulos B."/>
            <person name="Martin F.M."/>
            <person name="Harder C.B."/>
            <person name="Rigling D."/>
            <person name="Ford K.L."/>
            <person name="Foster G.D."/>
            <person name="Pangilinan J."/>
            <person name="Papanicolaou A."/>
            <person name="Barry K."/>
            <person name="LaButti K."/>
            <person name="Viragh M."/>
            <person name="Koriabine M."/>
            <person name="Yan M."/>
            <person name="Riley R."/>
            <person name="Champramary S."/>
            <person name="Plett K.L."/>
            <person name="Tsai I.J."/>
            <person name="Slot J."/>
            <person name="Sipos G."/>
            <person name="Plett J."/>
            <person name="Nagy L.G."/>
            <person name="Grigoriev I.V."/>
        </authorList>
    </citation>
    <scope>NUCLEOTIDE SEQUENCE</scope>
    <source>
        <strain evidence="4">ICMP 16352</strain>
    </source>
</reference>
<feature type="domain" description="UBC core" evidence="3">
    <location>
        <begin position="634"/>
        <end position="796"/>
    </location>
</feature>
<dbReference type="PANTHER" id="PTHR46116">
    <property type="entry name" value="(E3-INDEPENDENT) E2 UBIQUITIN-CONJUGATING ENZYME"/>
    <property type="match status" value="1"/>
</dbReference>
<protein>
    <recommendedName>
        <fullName evidence="3">UBC core domain-containing protein</fullName>
    </recommendedName>
</protein>
<evidence type="ECO:0000259" key="3">
    <source>
        <dbReference type="PROSITE" id="PS50127"/>
    </source>
</evidence>
<accession>A0AA39P659</accession>
<name>A0AA39P659_9AGAR</name>
<keyword evidence="1" id="KW-0808">Transferase</keyword>
<organism evidence="4 5">
    <name type="scientific">Armillaria novae-zelandiae</name>
    <dbReference type="NCBI Taxonomy" id="153914"/>
    <lineage>
        <taxon>Eukaryota</taxon>
        <taxon>Fungi</taxon>
        <taxon>Dikarya</taxon>
        <taxon>Basidiomycota</taxon>
        <taxon>Agaricomycotina</taxon>
        <taxon>Agaricomycetes</taxon>
        <taxon>Agaricomycetidae</taxon>
        <taxon>Agaricales</taxon>
        <taxon>Marasmiineae</taxon>
        <taxon>Physalacriaceae</taxon>
        <taxon>Armillaria</taxon>
    </lineage>
</organism>
<dbReference type="InterPro" id="IPR000608">
    <property type="entry name" value="UBC"/>
</dbReference>
<comment type="caution">
    <text evidence="4">The sequence shown here is derived from an EMBL/GenBank/DDBJ whole genome shotgun (WGS) entry which is preliminary data.</text>
</comment>
<dbReference type="Proteomes" id="UP001175227">
    <property type="component" value="Unassembled WGS sequence"/>
</dbReference>
<gene>
    <name evidence="4" type="ORF">IW261DRAFT_1584529</name>
</gene>
<dbReference type="Pfam" id="PF00179">
    <property type="entry name" value="UQ_con"/>
    <property type="match status" value="1"/>
</dbReference>
<dbReference type="InterPro" id="IPR016135">
    <property type="entry name" value="UBQ-conjugating_enzyme/RWD"/>
</dbReference>
<evidence type="ECO:0000313" key="5">
    <source>
        <dbReference type="Proteomes" id="UP001175227"/>
    </source>
</evidence>
<keyword evidence="2" id="KW-0833">Ubl conjugation pathway</keyword>
<evidence type="ECO:0000256" key="1">
    <source>
        <dbReference type="ARBA" id="ARBA00022679"/>
    </source>
</evidence>
<keyword evidence="5" id="KW-1185">Reference proteome</keyword>
<dbReference type="Gene3D" id="3.10.110.10">
    <property type="entry name" value="Ubiquitin Conjugating Enzyme"/>
    <property type="match status" value="1"/>
</dbReference>
<dbReference type="GO" id="GO:0061631">
    <property type="term" value="F:ubiquitin conjugating enzyme activity"/>
    <property type="evidence" value="ECO:0007669"/>
    <property type="project" value="TreeGrafter"/>
</dbReference>
<dbReference type="PROSITE" id="PS50127">
    <property type="entry name" value="UBC_2"/>
    <property type="match status" value="1"/>
</dbReference>
<evidence type="ECO:0000256" key="2">
    <source>
        <dbReference type="ARBA" id="ARBA00022786"/>
    </source>
</evidence>
<sequence>MSNTPRTSRATKFYQQDIVKRNSFPHSFGIVLRCWHDAEDIPPSTDDPLMRPLERGEVGVTFISEGSAREILPESELTLVDRTLQPGDYCKRSIDDVHSGVVTNIRVRGRLKHVISGAPVEGWRNSDQVVPAMEAEIGDYVIYDDWVGQVCSLQLYDENIIEVSNGQLVRLPEFSTRLAIGQKGSDILPSSSMQNLIGFFLGSNRTDHSVRHSWLAVNQTLALSVAENHPRPQRFWYGKDISKLTLIRGRSDFQIRIGDKVNLVERTGYPVTVHGRGMQGVPTIHVETLTVAETETTVDILWQDGTTETLKSYQKRPAIVQSVDASHRTASILLPDNGNIELASVLELDAHGVSDVEPQFGTEGLGVRLGDLVFIHREGTTNGYDPPRIPRIGELEAWAREMPFYPGQIEGWRKEMAELGNNVAKKRGTEEAFQDGNMKQPWTNDGSLFWIGEVTKLRLDGQIEVTHPEGSVRIYPLQRLTRLYDSIEQLEDDPWGDEHSHDEHEYLEGSGYWSDESGIWHHIDESMDGWEDIEEDVDDTMDVDMWHHDEDTPRVSGPSSPSIIDQFPPPPTEMDAESDTTSVNPVVDTLKTTKDGTAIDEENDDFPWKRFDILPSAPHDHAYYATPPAQPSKSFLSRLQREYRILQSSLPESIIIRTYEDRSDLLRSLIIGPNNTPYEDAPFVIDWMLPATFPSSPPIGHFLSWTNGNGRGKNLYEEGKVCLSILGTWAGDQNETWSASRSSLLQAFVSIQGLVLVKEPWFCEPAYEKLRGTEEGIVNSRLYNEKAYVLSRGFVRRALEIPLGGLEKEIDWLYYTNRRLEKVVHDCRALVDKSRHESNVTQEDRDLAIPRLTAGGIIAVERTLTKLQALLDSSPSLSS</sequence>
<evidence type="ECO:0000313" key="4">
    <source>
        <dbReference type="EMBL" id="KAK0478307.1"/>
    </source>
</evidence>
<dbReference type="SMART" id="SM00212">
    <property type="entry name" value="UBCc"/>
    <property type="match status" value="1"/>
</dbReference>
<dbReference type="CDD" id="cd23837">
    <property type="entry name" value="UBCc_UBE2O"/>
    <property type="match status" value="1"/>
</dbReference>
<proteinExistence type="predicted"/>
<dbReference type="PANTHER" id="PTHR46116:SF15">
    <property type="entry name" value="(E3-INDEPENDENT) E2 UBIQUITIN-CONJUGATING ENZYME"/>
    <property type="match status" value="1"/>
</dbReference>
<dbReference type="SUPFAM" id="SSF54495">
    <property type="entry name" value="UBC-like"/>
    <property type="match status" value="1"/>
</dbReference>
<dbReference type="AlphaFoldDB" id="A0AA39P659"/>
<dbReference type="EMBL" id="JAUEPR010000014">
    <property type="protein sequence ID" value="KAK0478307.1"/>
    <property type="molecule type" value="Genomic_DNA"/>
</dbReference>